<dbReference type="Proteomes" id="UP000199126">
    <property type="component" value="Unassembled WGS sequence"/>
</dbReference>
<dbReference type="RefSeq" id="WP_089824743.1">
    <property type="nucleotide sequence ID" value="NZ_FODV01000006.1"/>
</dbReference>
<comment type="catalytic activity">
    <reaction evidence="5">
        <text>GTP + H2O = GDP + phosphate + H(+)</text>
        <dbReference type="Rhea" id="RHEA:19669"/>
        <dbReference type="ChEBI" id="CHEBI:15377"/>
        <dbReference type="ChEBI" id="CHEBI:15378"/>
        <dbReference type="ChEBI" id="CHEBI:37565"/>
        <dbReference type="ChEBI" id="CHEBI:43474"/>
        <dbReference type="ChEBI" id="CHEBI:58189"/>
    </reaction>
    <physiologicalReaction direction="left-to-right" evidence="5">
        <dbReference type="Rhea" id="RHEA:19670"/>
    </physiologicalReaction>
</comment>
<dbReference type="InterPro" id="IPR003495">
    <property type="entry name" value="CobW/HypB/UreG_nucleotide-bd"/>
</dbReference>
<dbReference type="SUPFAM" id="SSF90002">
    <property type="entry name" value="Hypothetical protein YjiA, C-terminal domain"/>
    <property type="match status" value="1"/>
</dbReference>
<dbReference type="SUPFAM" id="SSF52540">
    <property type="entry name" value="P-loop containing nucleoside triphosphate hydrolases"/>
    <property type="match status" value="1"/>
</dbReference>
<feature type="region of interest" description="Disordered" evidence="6">
    <location>
        <begin position="242"/>
        <end position="268"/>
    </location>
</feature>
<evidence type="ECO:0000256" key="3">
    <source>
        <dbReference type="ARBA" id="ARBA00023186"/>
    </source>
</evidence>
<organism evidence="8 9">
    <name type="scientific">Halogranum amylolyticum</name>
    <dbReference type="NCBI Taxonomy" id="660520"/>
    <lineage>
        <taxon>Archaea</taxon>
        <taxon>Methanobacteriati</taxon>
        <taxon>Methanobacteriota</taxon>
        <taxon>Stenosarchaea group</taxon>
        <taxon>Halobacteria</taxon>
        <taxon>Halobacteriales</taxon>
        <taxon>Haloferacaceae</taxon>
    </lineage>
</organism>
<gene>
    <name evidence="8" type="ORF">SAMN04487948_1069</name>
</gene>
<protein>
    <submittedName>
        <fullName evidence="8">GTPase, G3E family</fullName>
    </submittedName>
</protein>
<evidence type="ECO:0000259" key="7">
    <source>
        <dbReference type="SMART" id="SM00833"/>
    </source>
</evidence>
<dbReference type="EMBL" id="FODV01000006">
    <property type="protein sequence ID" value="SEO85804.1"/>
    <property type="molecule type" value="Genomic_DNA"/>
</dbReference>
<dbReference type="PANTHER" id="PTHR43603">
    <property type="entry name" value="COBW DOMAIN-CONTAINING PROTEIN DDB_G0274527"/>
    <property type="match status" value="1"/>
</dbReference>
<proteinExistence type="inferred from homology"/>
<dbReference type="Gene3D" id="3.30.1220.10">
    <property type="entry name" value="CobW-like, C-terminal domain"/>
    <property type="match status" value="1"/>
</dbReference>
<dbReference type="InterPro" id="IPR027417">
    <property type="entry name" value="P-loop_NTPase"/>
</dbReference>
<keyword evidence="9" id="KW-1185">Reference proteome</keyword>
<dbReference type="InterPro" id="IPR051927">
    <property type="entry name" value="Zn_Chap_cDPG_Synth"/>
</dbReference>
<keyword evidence="1" id="KW-0547">Nucleotide-binding</keyword>
<dbReference type="InterPro" id="IPR011629">
    <property type="entry name" value="CobW-like_C"/>
</dbReference>
<evidence type="ECO:0000256" key="1">
    <source>
        <dbReference type="ARBA" id="ARBA00022741"/>
    </source>
</evidence>
<comment type="similarity">
    <text evidence="4">Belongs to the SIMIBI class G3E GTPase family. ZNG1 subfamily.</text>
</comment>
<keyword evidence="3" id="KW-0143">Chaperone</keyword>
<evidence type="ECO:0000256" key="4">
    <source>
        <dbReference type="ARBA" id="ARBA00034320"/>
    </source>
</evidence>
<evidence type="ECO:0000313" key="8">
    <source>
        <dbReference type="EMBL" id="SEO85804.1"/>
    </source>
</evidence>
<keyword evidence="2" id="KW-0378">Hydrolase</keyword>
<evidence type="ECO:0000313" key="9">
    <source>
        <dbReference type="Proteomes" id="UP000199126"/>
    </source>
</evidence>
<evidence type="ECO:0000256" key="2">
    <source>
        <dbReference type="ARBA" id="ARBA00022801"/>
    </source>
</evidence>
<dbReference type="InterPro" id="IPR036627">
    <property type="entry name" value="CobW-likC_sf"/>
</dbReference>
<dbReference type="PANTHER" id="PTHR43603:SF1">
    <property type="entry name" value="ZINC-REGULATED GTPASE METALLOPROTEIN ACTIVATOR 1"/>
    <property type="match status" value="1"/>
</dbReference>
<evidence type="ECO:0000256" key="6">
    <source>
        <dbReference type="SAM" id="MobiDB-lite"/>
    </source>
</evidence>
<dbReference type="SMART" id="SM00833">
    <property type="entry name" value="CobW_C"/>
    <property type="match status" value="1"/>
</dbReference>
<dbReference type="OrthoDB" id="359387at2157"/>
<reference evidence="9" key="1">
    <citation type="submission" date="2016-10" db="EMBL/GenBank/DDBJ databases">
        <authorList>
            <person name="Varghese N."/>
            <person name="Submissions S."/>
        </authorList>
    </citation>
    <scope>NUCLEOTIDE SEQUENCE [LARGE SCALE GENOMIC DNA]</scope>
    <source>
        <strain evidence="9">CGMCC 1.10121</strain>
    </source>
</reference>
<evidence type="ECO:0000256" key="5">
    <source>
        <dbReference type="ARBA" id="ARBA00049117"/>
    </source>
</evidence>
<name>A0A1H8T593_9EURY</name>
<sequence>MNSTRSDGTIPVTVVSGYLGSGKTTLVNHLLNDPQGHEIAVVVNDMGEVNIDAELIADSDADADDGVIDLSNGCICCRLQSDLLTEVKRLAETRSFDYLLVEASGISEPIPIAQTFTVGSEESDVDPTDYYRLDTTVSVVDAYGFWKEFDVEEGLPDRMRTPDRPFANVLVDSIEFCDVLLLNKCDMVPDEELDRIEAIVEELQPRADIVRTEYSAVDPARVLGTGRFDFERAQREVGWKQQLAGDHGHDHGDDGNDHDHRSTAERHGVASTVYRRREPFHPGRLDAWLDDWDGNVVRAKGFFRLAGRPDAVMGLSQAGPSIQAGPIGTWDEADDPETRLVFIGTDLDADALAASLDDCLATAEEIAVGEFDDPFPTT</sequence>
<dbReference type="Pfam" id="PF07683">
    <property type="entry name" value="CobW_C"/>
    <property type="match status" value="1"/>
</dbReference>
<feature type="domain" description="CobW C-terminal" evidence="7">
    <location>
        <begin position="269"/>
        <end position="360"/>
    </location>
</feature>
<dbReference type="GO" id="GO:0000166">
    <property type="term" value="F:nucleotide binding"/>
    <property type="evidence" value="ECO:0007669"/>
    <property type="project" value="UniProtKB-KW"/>
</dbReference>
<dbReference type="GO" id="GO:0016787">
    <property type="term" value="F:hydrolase activity"/>
    <property type="evidence" value="ECO:0007669"/>
    <property type="project" value="UniProtKB-KW"/>
</dbReference>
<feature type="compositionally biased region" description="Basic and acidic residues" evidence="6">
    <location>
        <begin position="246"/>
        <end position="268"/>
    </location>
</feature>
<accession>A0A1H8T593</accession>
<dbReference type="Pfam" id="PF02492">
    <property type="entry name" value="cobW"/>
    <property type="match status" value="1"/>
</dbReference>
<dbReference type="CDD" id="cd03112">
    <property type="entry name" value="CobW-like"/>
    <property type="match status" value="1"/>
</dbReference>
<dbReference type="AlphaFoldDB" id="A0A1H8T593"/>
<dbReference type="Gene3D" id="3.40.50.300">
    <property type="entry name" value="P-loop containing nucleotide triphosphate hydrolases"/>
    <property type="match status" value="1"/>
</dbReference>